<dbReference type="NCBIfam" id="NF009920">
    <property type="entry name" value="PRK13381.1"/>
    <property type="match status" value="1"/>
</dbReference>
<dbReference type="CDD" id="cd03892">
    <property type="entry name" value="M20_peptT"/>
    <property type="match status" value="1"/>
</dbReference>
<evidence type="ECO:0000256" key="11">
    <source>
        <dbReference type="PIRSR" id="PIRSR037215-2"/>
    </source>
</evidence>
<dbReference type="Proteomes" id="UP000512167">
    <property type="component" value="Chromosome"/>
</dbReference>
<dbReference type="Pfam" id="PF07687">
    <property type="entry name" value="M20_dimer"/>
    <property type="match status" value="1"/>
</dbReference>
<dbReference type="EMBL" id="CP051151">
    <property type="protein sequence ID" value="QLY40892.1"/>
    <property type="molecule type" value="Genomic_DNA"/>
</dbReference>
<proteinExistence type="inferred from homology"/>
<organism evidence="13 14">
    <name type="scientific">Hujiaoplasma nucleasis</name>
    <dbReference type="NCBI Taxonomy" id="2725268"/>
    <lineage>
        <taxon>Bacteria</taxon>
        <taxon>Bacillati</taxon>
        <taxon>Mycoplasmatota</taxon>
        <taxon>Mollicutes</taxon>
        <taxon>Candidatus Izemoplasmatales</taxon>
        <taxon>Hujiaoplasmataceae</taxon>
        <taxon>Hujiaoplasma</taxon>
    </lineage>
</organism>
<feature type="binding site" evidence="11">
    <location>
        <position position="139"/>
    </location>
    <ligand>
        <name>Zn(2+)</name>
        <dbReference type="ChEBI" id="CHEBI:29105"/>
        <label>2</label>
    </ligand>
</feature>
<dbReference type="KEGG" id="tbk:HF295_08500"/>
<dbReference type="GO" id="GO:0008270">
    <property type="term" value="F:zinc ion binding"/>
    <property type="evidence" value="ECO:0007669"/>
    <property type="project" value="InterPro"/>
</dbReference>
<evidence type="ECO:0000256" key="6">
    <source>
        <dbReference type="ARBA" id="ARBA00022801"/>
    </source>
</evidence>
<dbReference type="InterPro" id="IPR002933">
    <property type="entry name" value="Peptidase_M20"/>
</dbReference>
<evidence type="ECO:0000256" key="8">
    <source>
        <dbReference type="ARBA" id="ARBA00023049"/>
    </source>
</evidence>
<evidence type="ECO:0000256" key="10">
    <source>
        <dbReference type="PIRSR" id="PIRSR037215-1"/>
    </source>
</evidence>
<evidence type="ECO:0000259" key="12">
    <source>
        <dbReference type="Pfam" id="PF07687"/>
    </source>
</evidence>
<gene>
    <name evidence="13" type="primary">pepT</name>
    <name evidence="13" type="ORF">HF295_08500</name>
</gene>
<feature type="active site" evidence="10">
    <location>
        <position position="78"/>
    </location>
</feature>
<feature type="binding site" evidence="11">
    <location>
        <position position="378"/>
    </location>
    <ligand>
        <name>Zn(2+)</name>
        <dbReference type="ChEBI" id="CHEBI:29105"/>
        <label>2</label>
    </ligand>
</feature>
<evidence type="ECO:0000256" key="2">
    <source>
        <dbReference type="ARBA" id="ARBA00009692"/>
    </source>
</evidence>
<dbReference type="PIRSF" id="PIRSF037215">
    <property type="entry name" value="Peptidase_M20B"/>
    <property type="match status" value="1"/>
</dbReference>
<dbReference type="EC" id="3.4.11.4" evidence="9"/>
<keyword evidence="7 11" id="KW-0862">Zinc</keyword>
<dbReference type="InterPro" id="IPR036264">
    <property type="entry name" value="Bact_exopeptidase_dim_dom"/>
</dbReference>
<dbReference type="PROSITE" id="PS00758">
    <property type="entry name" value="ARGE_DAPE_CPG2_1"/>
    <property type="match status" value="1"/>
</dbReference>
<dbReference type="RefSeq" id="WP_312031746.1">
    <property type="nucleotide sequence ID" value="NZ_CP051151.1"/>
</dbReference>
<evidence type="ECO:0000313" key="14">
    <source>
        <dbReference type="Proteomes" id="UP000512167"/>
    </source>
</evidence>
<evidence type="ECO:0000256" key="7">
    <source>
        <dbReference type="ARBA" id="ARBA00022833"/>
    </source>
</evidence>
<feature type="binding site" evidence="11">
    <location>
        <position position="76"/>
    </location>
    <ligand>
        <name>Zn(2+)</name>
        <dbReference type="ChEBI" id="CHEBI:29105"/>
        <label>1</label>
    </ligand>
</feature>
<evidence type="ECO:0000256" key="9">
    <source>
        <dbReference type="NCBIfam" id="TIGR01882"/>
    </source>
</evidence>
<dbReference type="NCBIfam" id="NF003976">
    <property type="entry name" value="PRK05469.1"/>
    <property type="match status" value="1"/>
</dbReference>
<dbReference type="Gene3D" id="3.40.630.10">
    <property type="entry name" value="Zn peptidases"/>
    <property type="match status" value="1"/>
</dbReference>
<feature type="binding site" evidence="11">
    <location>
        <position position="196"/>
    </location>
    <ligand>
        <name>Zn(2+)</name>
        <dbReference type="ChEBI" id="CHEBI:29105"/>
        <label>1</label>
    </ligand>
</feature>
<keyword evidence="8" id="KW-0482">Metalloprotease</keyword>
<dbReference type="GO" id="GO:0008237">
    <property type="term" value="F:metallopeptidase activity"/>
    <property type="evidence" value="ECO:0007669"/>
    <property type="project" value="UniProtKB-KW"/>
</dbReference>
<dbReference type="GO" id="GO:0045148">
    <property type="term" value="F:tripeptide aminopeptidase activity"/>
    <property type="evidence" value="ECO:0007669"/>
    <property type="project" value="UniProtKB-UniRule"/>
</dbReference>
<feature type="binding site" evidence="11">
    <location>
        <position position="139"/>
    </location>
    <ligand>
        <name>Zn(2+)</name>
        <dbReference type="ChEBI" id="CHEBI:29105"/>
        <label>1</label>
    </ligand>
</feature>
<keyword evidence="5 11" id="KW-0479">Metal-binding</keyword>
<comment type="cofactor">
    <cofactor evidence="11">
        <name>Zn(2+)</name>
        <dbReference type="ChEBI" id="CHEBI:29105"/>
    </cofactor>
    <text evidence="11">Binds 2 Zn(2+) ions per subunit.</text>
</comment>
<dbReference type="AlphaFoldDB" id="A0A7L6N5W3"/>
<dbReference type="NCBIfam" id="TIGR01882">
    <property type="entry name" value="peptidase-T"/>
    <property type="match status" value="1"/>
</dbReference>
<keyword evidence="4" id="KW-0645">Protease</keyword>
<dbReference type="SUPFAM" id="SSF53187">
    <property type="entry name" value="Zn-dependent exopeptidases"/>
    <property type="match status" value="1"/>
</dbReference>
<evidence type="ECO:0000313" key="13">
    <source>
        <dbReference type="EMBL" id="QLY40892.1"/>
    </source>
</evidence>
<evidence type="ECO:0000256" key="3">
    <source>
        <dbReference type="ARBA" id="ARBA00022438"/>
    </source>
</evidence>
<dbReference type="Pfam" id="PF01546">
    <property type="entry name" value="Peptidase_M20"/>
    <property type="match status" value="1"/>
</dbReference>
<reference evidence="13 14" key="1">
    <citation type="submission" date="2020-04" db="EMBL/GenBank/DDBJ databases">
        <authorList>
            <person name="Zheng R.K."/>
            <person name="Sun C.M."/>
        </authorList>
    </citation>
    <scope>NUCLEOTIDE SEQUENCE [LARGE SCALE GENOMIC DNA]</scope>
    <source>
        <strain evidence="14">zrk29</strain>
    </source>
</reference>
<dbReference type="GO" id="GO:0006518">
    <property type="term" value="P:peptide metabolic process"/>
    <property type="evidence" value="ECO:0007669"/>
    <property type="project" value="InterPro"/>
</dbReference>
<dbReference type="SUPFAM" id="SSF55031">
    <property type="entry name" value="Bacterial exopeptidase dimerisation domain"/>
    <property type="match status" value="1"/>
</dbReference>
<accession>A0A7L6N5W3</accession>
<feature type="active site" description="Proton acceptor" evidence="10">
    <location>
        <position position="173"/>
    </location>
</feature>
<feature type="binding site" evidence="11">
    <location>
        <position position="174"/>
    </location>
    <ligand>
        <name>Zn(2+)</name>
        <dbReference type="ChEBI" id="CHEBI:29105"/>
        <label>2</label>
    </ligand>
</feature>
<dbReference type="GO" id="GO:0006508">
    <property type="term" value="P:proteolysis"/>
    <property type="evidence" value="ECO:0007669"/>
    <property type="project" value="UniProtKB-UniRule"/>
</dbReference>
<dbReference type="InterPro" id="IPR001261">
    <property type="entry name" value="ArgE/DapE_CS"/>
</dbReference>
<evidence type="ECO:0000256" key="5">
    <source>
        <dbReference type="ARBA" id="ARBA00022723"/>
    </source>
</evidence>
<keyword evidence="6 13" id="KW-0378">Hydrolase</keyword>
<protein>
    <recommendedName>
        <fullName evidence="9">Peptidase T</fullName>
        <ecNumber evidence="9">3.4.11.4</ecNumber>
    </recommendedName>
</protein>
<evidence type="ECO:0000256" key="1">
    <source>
        <dbReference type="ARBA" id="ARBA00000870"/>
    </source>
</evidence>
<feature type="domain" description="Peptidase M20 dimerisation" evidence="12">
    <location>
        <begin position="205"/>
        <end position="297"/>
    </location>
</feature>
<dbReference type="Gene3D" id="3.30.70.360">
    <property type="match status" value="1"/>
</dbReference>
<dbReference type="PANTHER" id="PTHR42994">
    <property type="entry name" value="PEPTIDASE T"/>
    <property type="match status" value="1"/>
</dbReference>
<name>A0A7L6N5W3_9MOLU</name>
<dbReference type="GO" id="GO:0005829">
    <property type="term" value="C:cytosol"/>
    <property type="evidence" value="ECO:0007669"/>
    <property type="project" value="TreeGrafter"/>
</dbReference>
<comment type="catalytic activity">
    <reaction evidence="1">
        <text>Release of the N-terminal residue from a tripeptide.</text>
        <dbReference type="EC" id="3.4.11.4"/>
    </reaction>
</comment>
<dbReference type="PANTHER" id="PTHR42994:SF1">
    <property type="entry name" value="PEPTIDASE T"/>
    <property type="match status" value="1"/>
</dbReference>
<keyword evidence="3 13" id="KW-0031">Aminopeptidase</keyword>
<dbReference type="InterPro" id="IPR010161">
    <property type="entry name" value="Peptidase_M20B"/>
</dbReference>
<evidence type="ECO:0000256" key="4">
    <source>
        <dbReference type="ARBA" id="ARBA00022670"/>
    </source>
</evidence>
<keyword evidence="14" id="KW-1185">Reference proteome</keyword>
<dbReference type="InterPro" id="IPR011650">
    <property type="entry name" value="Peptidase_M20_dimer"/>
</dbReference>
<comment type="similarity">
    <text evidence="2">Belongs to the peptidase M20B family.</text>
</comment>
<sequence>MELLERFLKYVTYDTQSDSNSKTYPSTDKQLILLKDLLKELNQMGIKADMDQYGYVIGRIPSNLDKLVPSLALIAHVDTSPDASGKNVKAKIIKAYQGGRLLLNEEKEIYLDPKQFPNLLDKIDDDLIVTDGTTLLGADDKLGVAEIMTIAEELQEHPEIKHGDIVIVFTPDEEVGTGTEFIDIKKINADFAFTLDGSKVGEIAYENFNAASAHLTFYGRSVHPGSAKNKLINSLDIANEFYGLLPKNLKAELTEDYEGFNHLVSQSGTVEKTTMMMIIRNHDKLLFDKQKADFLNIQNFINKKYGFHACDLQIKDSYYNMVEILKNHQSKINIAIEAIKEHGFEPIIEPIRGGTDGARLSFMGLPCPNLGTGGYNFHGPFEYASVKEMYMAKEIVKSIIYKFTQL</sequence>